<reference evidence="1 2" key="1">
    <citation type="submission" date="2020-08" db="EMBL/GenBank/DDBJ databases">
        <title>Genomic Encyclopedia of Type Strains, Phase IV (KMG-IV): sequencing the most valuable type-strain genomes for metagenomic binning, comparative biology and taxonomic classification.</title>
        <authorList>
            <person name="Goeker M."/>
        </authorList>
    </citation>
    <scope>NUCLEOTIDE SEQUENCE [LARGE SCALE GENOMIC DNA]</scope>
    <source>
        <strain evidence="1 2">DSM 12421</strain>
    </source>
</reference>
<dbReference type="GeneID" id="77101426"/>
<evidence type="ECO:0000313" key="2">
    <source>
        <dbReference type="Proteomes" id="UP000582213"/>
    </source>
</evidence>
<dbReference type="RefSeq" id="WP_260311201.1">
    <property type="nucleotide sequence ID" value="NZ_CP045484.1"/>
</dbReference>
<dbReference type="EMBL" id="JACHFY010000019">
    <property type="protein sequence ID" value="MBB5254613.1"/>
    <property type="molecule type" value="Genomic_DNA"/>
</dbReference>
<organism evidence="1 2">
    <name type="scientific">Sulfurisphaera ohwakuensis</name>
    <dbReference type="NCBI Taxonomy" id="69656"/>
    <lineage>
        <taxon>Archaea</taxon>
        <taxon>Thermoproteota</taxon>
        <taxon>Thermoprotei</taxon>
        <taxon>Sulfolobales</taxon>
        <taxon>Sulfolobaceae</taxon>
        <taxon>Sulfurisphaera</taxon>
    </lineage>
</organism>
<evidence type="ECO:0000313" key="1">
    <source>
        <dbReference type="EMBL" id="MBB5254613.1"/>
    </source>
</evidence>
<dbReference type="AlphaFoldDB" id="A0A7J9RUH7"/>
<name>A0A7J9RUH7_SULOH</name>
<protein>
    <submittedName>
        <fullName evidence="1">Uncharacterized protein</fullName>
    </submittedName>
</protein>
<proteinExistence type="predicted"/>
<gene>
    <name evidence="1" type="ORF">HNQ62_002387</name>
</gene>
<accession>A0A7J9RUH7</accession>
<comment type="caution">
    <text evidence="1">The sequence shown here is derived from an EMBL/GenBank/DDBJ whole genome shotgun (WGS) entry which is preliminary data.</text>
</comment>
<sequence>MEQGNRGVYKEEVMRKLHEIISSLHETKPIDVELVREDRDNN</sequence>
<dbReference type="Proteomes" id="UP000582213">
    <property type="component" value="Unassembled WGS sequence"/>
</dbReference>